<dbReference type="Proteomes" id="UP000430692">
    <property type="component" value="Unassembled WGS sequence"/>
</dbReference>
<dbReference type="AlphaFoldDB" id="A0A6I4VTJ4"/>
<dbReference type="EMBL" id="WUUL01000011">
    <property type="protein sequence ID" value="MXQ55079.1"/>
    <property type="molecule type" value="Genomic_DNA"/>
</dbReference>
<proteinExistence type="predicted"/>
<keyword evidence="1" id="KW-0175">Coiled coil</keyword>
<reference evidence="2 3" key="1">
    <citation type="submission" date="2019-12" db="EMBL/GenBank/DDBJ databases">
        <title>Whole-genome analyses of novel actinobacteria.</title>
        <authorList>
            <person name="Sahin N."/>
            <person name="Saygin H."/>
        </authorList>
    </citation>
    <scope>NUCLEOTIDE SEQUENCE [LARGE SCALE GENOMIC DNA]</scope>
    <source>
        <strain evidence="2 3">KC615</strain>
    </source>
</reference>
<dbReference type="RefSeq" id="WP_160802426.1">
    <property type="nucleotide sequence ID" value="NZ_WUUL01000011.1"/>
</dbReference>
<gene>
    <name evidence="2" type="ORF">GSM42_15410</name>
</gene>
<sequence length="86" mass="10930">MNEYHEIIHVLLESVDRRYEMLEDRYSSKTREIEKRMDKIENQYEEQFYRLNQEIRYLQERIHDVETQLLFMQNSENLPKTDRKRF</sequence>
<comment type="caution">
    <text evidence="2">The sequence shown here is derived from an EMBL/GenBank/DDBJ whole genome shotgun (WGS) entry which is preliminary data.</text>
</comment>
<evidence type="ECO:0000313" key="3">
    <source>
        <dbReference type="Proteomes" id="UP000430692"/>
    </source>
</evidence>
<accession>A0A6I4VTJ4</accession>
<feature type="coiled-coil region" evidence="1">
    <location>
        <begin position="12"/>
        <end position="43"/>
    </location>
</feature>
<evidence type="ECO:0000256" key="1">
    <source>
        <dbReference type="SAM" id="Coils"/>
    </source>
</evidence>
<evidence type="ECO:0000313" key="2">
    <source>
        <dbReference type="EMBL" id="MXQ55079.1"/>
    </source>
</evidence>
<protein>
    <submittedName>
        <fullName evidence="2">Uncharacterized protein</fullName>
    </submittedName>
</protein>
<name>A0A6I4VTJ4_9BACL</name>
<keyword evidence="3" id="KW-1185">Reference proteome</keyword>
<organism evidence="2 3">
    <name type="scientific">Shimazuella alba</name>
    <dbReference type="NCBI Taxonomy" id="2690964"/>
    <lineage>
        <taxon>Bacteria</taxon>
        <taxon>Bacillati</taxon>
        <taxon>Bacillota</taxon>
        <taxon>Bacilli</taxon>
        <taxon>Bacillales</taxon>
        <taxon>Thermoactinomycetaceae</taxon>
        <taxon>Shimazuella</taxon>
    </lineage>
</organism>